<dbReference type="Gene3D" id="2.180.10.10">
    <property type="entry name" value="RHS repeat-associated core"/>
    <property type="match status" value="1"/>
</dbReference>
<dbReference type="RefSeq" id="WP_148367449.1">
    <property type="nucleotide sequence ID" value="NZ_VSKL01000004.1"/>
</dbReference>
<sequence>MKTQYFIILFLIFSSCSNLKYLTPFEGYANKPKEVELQYYIVSTVDSIKTIRASSKSISYYDRKGRLLKTTSFKADGPSTKYRLFTYDKFGNLTEVASFNNTNKKSYQLNYYYNKQGQIIKKENIRENSKMVTNTVYDQKKRMSKSIMVKNDSIFFDSSMFKYNKDWQEIELTSYLESGEQKSRIEFFYDKKKNQILSKWYRSDNSLKKFYETTFNDKGDKIAVKRYNFLDGKTKLISHNQTDFIYDKYGNCIEKRYFENGVLKMILKYKFRYKK</sequence>
<accession>A0A5D0QVS6</accession>
<keyword evidence="2" id="KW-1185">Reference proteome</keyword>
<dbReference type="AlphaFoldDB" id="A0A5D0QVS6"/>
<gene>
    <name evidence="1" type="ORF">ES675_11090</name>
</gene>
<dbReference type="EMBL" id="VSKL01000004">
    <property type="protein sequence ID" value="TYB72304.1"/>
    <property type="molecule type" value="Genomic_DNA"/>
</dbReference>
<evidence type="ECO:0000313" key="1">
    <source>
        <dbReference type="EMBL" id="TYB72304.1"/>
    </source>
</evidence>
<organism evidence="1 2">
    <name type="scientific">Bizionia algoritergicola</name>
    <dbReference type="NCBI Taxonomy" id="291187"/>
    <lineage>
        <taxon>Bacteria</taxon>
        <taxon>Pseudomonadati</taxon>
        <taxon>Bacteroidota</taxon>
        <taxon>Flavobacteriia</taxon>
        <taxon>Flavobacteriales</taxon>
        <taxon>Flavobacteriaceae</taxon>
        <taxon>Bizionia</taxon>
    </lineage>
</organism>
<evidence type="ECO:0000313" key="2">
    <source>
        <dbReference type="Proteomes" id="UP000324358"/>
    </source>
</evidence>
<protein>
    <submittedName>
        <fullName evidence="1">RHS repeat protein</fullName>
    </submittedName>
</protein>
<proteinExistence type="predicted"/>
<comment type="caution">
    <text evidence="1">The sequence shown here is derived from an EMBL/GenBank/DDBJ whole genome shotgun (WGS) entry which is preliminary data.</text>
</comment>
<reference evidence="1 2" key="1">
    <citation type="submission" date="2019-08" db="EMBL/GenBank/DDBJ databases">
        <title>Genomes of Antarctic Bizionia species.</title>
        <authorList>
            <person name="Bowman J.P."/>
        </authorList>
    </citation>
    <scope>NUCLEOTIDE SEQUENCE [LARGE SCALE GENOMIC DNA]</scope>
    <source>
        <strain evidence="1 2">APA-1</strain>
    </source>
</reference>
<dbReference type="PROSITE" id="PS51257">
    <property type="entry name" value="PROKAR_LIPOPROTEIN"/>
    <property type="match status" value="1"/>
</dbReference>
<dbReference type="Proteomes" id="UP000324358">
    <property type="component" value="Unassembled WGS sequence"/>
</dbReference>
<name>A0A5D0QVS6_9FLAO</name>
<dbReference type="OrthoDB" id="1046747at2"/>